<dbReference type="PANTHER" id="PTHR22850">
    <property type="entry name" value="WD40 REPEAT FAMILY"/>
    <property type="match status" value="1"/>
</dbReference>
<sequence length="135" mass="15009">MEVNQARCMLHNPTIIAAKTCNSEIDLLDFNKHYGSELTPDLRLRGHDKGGYGLSWSPFKSGYLLSVLCCIYQSLCVPHKPFRLAVGRNVVARMTGGLADILDEDDTLVPKVRAKPVLVLVLISPNYQLASLFYT</sequence>
<dbReference type="Gene3D" id="2.130.10.10">
    <property type="entry name" value="YVTN repeat-like/Quinoprotein amine dehydrogenase"/>
    <property type="match status" value="1"/>
</dbReference>
<dbReference type="InterPro" id="IPR015943">
    <property type="entry name" value="WD40/YVTN_repeat-like_dom_sf"/>
</dbReference>
<evidence type="ECO:0000313" key="4">
    <source>
        <dbReference type="Proteomes" id="UP000501690"/>
    </source>
</evidence>
<organism evidence="3 4">
    <name type="scientific">Vigna unguiculata</name>
    <name type="common">Cowpea</name>
    <dbReference type="NCBI Taxonomy" id="3917"/>
    <lineage>
        <taxon>Eukaryota</taxon>
        <taxon>Viridiplantae</taxon>
        <taxon>Streptophyta</taxon>
        <taxon>Embryophyta</taxon>
        <taxon>Tracheophyta</taxon>
        <taxon>Spermatophyta</taxon>
        <taxon>Magnoliopsida</taxon>
        <taxon>eudicotyledons</taxon>
        <taxon>Gunneridae</taxon>
        <taxon>Pentapetalae</taxon>
        <taxon>rosids</taxon>
        <taxon>fabids</taxon>
        <taxon>Fabales</taxon>
        <taxon>Fabaceae</taxon>
        <taxon>Papilionoideae</taxon>
        <taxon>50 kb inversion clade</taxon>
        <taxon>NPAAA clade</taxon>
        <taxon>indigoferoid/millettioid clade</taxon>
        <taxon>Phaseoleae</taxon>
        <taxon>Vigna</taxon>
    </lineage>
</organism>
<keyword evidence="4" id="KW-1185">Reference proteome</keyword>
<keyword evidence="2" id="KW-0677">Repeat</keyword>
<dbReference type="EMBL" id="CP039355">
    <property type="protein sequence ID" value="QCE14588.1"/>
    <property type="molecule type" value="Genomic_DNA"/>
</dbReference>
<accession>A0A4D6NML8</accession>
<dbReference type="InterPro" id="IPR050459">
    <property type="entry name" value="WD_repeat_RBAP46/RBAP48/MSI1"/>
</dbReference>
<dbReference type="AlphaFoldDB" id="A0A4D6NML8"/>
<protein>
    <submittedName>
        <fullName evidence="3">Histone-binding protein RBBP4</fullName>
    </submittedName>
</protein>
<evidence type="ECO:0000313" key="3">
    <source>
        <dbReference type="EMBL" id="QCE14588.1"/>
    </source>
</evidence>
<name>A0A4D6NML8_VIGUN</name>
<proteinExistence type="predicted"/>
<keyword evidence="1" id="KW-0853">WD repeat</keyword>
<evidence type="ECO:0000256" key="2">
    <source>
        <dbReference type="ARBA" id="ARBA00022737"/>
    </source>
</evidence>
<dbReference type="Proteomes" id="UP000501690">
    <property type="component" value="Linkage Group LG11"/>
</dbReference>
<evidence type="ECO:0000256" key="1">
    <source>
        <dbReference type="ARBA" id="ARBA00022574"/>
    </source>
</evidence>
<reference evidence="3 4" key="1">
    <citation type="submission" date="2019-04" db="EMBL/GenBank/DDBJ databases">
        <title>An improved genome assembly and genetic linkage map for asparagus bean, Vigna unguiculata ssp. sesquipedialis.</title>
        <authorList>
            <person name="Xia Q."/>
            <person name="Zhang R."/>
            <person name="Dong Y."/>
        </authorList>
    </citation>
    <scope>NUCLEOTIDE SEQUENCE [LARGE SCALE GENOMIC DNA]</scope>
    <source>
        <tissue evidence="3">Leaf</tissue>
    </source>
</reference>
<gene>
    <name evidence="3" type="ORF">DEO72_LG11g1591</name>
</gene>